<feature type="compositionally biased region" description="Basic and acidic residues" evidence="1">
    <location>
        <begin position="28"/>
        <end position="62"/>
    </location>
</feature>
<comment type="caution">
    <text evidence="2">The sequence shown here is derived from an EMBL/GenBank/DDBJ whole genome shotgun (WGS) entry which is preliminary data.</text>
</comment>
<accession>A0AAV4AY99</accession>
<proteinExistence type="predicted"/>
<evidence type="ECO:0000256" key="1">
    <source>
        <dbReference type="SAM" id="MobiDB-lite"/>
    </source>
</evidence>
<dbReference type="EMBL" id="BLXT01004304">
    <property type="protein sequence ID" value="GFO11458.1"/>
    <property type="molecule type" value="Genomic_DNA"/>
</dbReference>
<evidence type="ECO:0000313" key="2">
    <source>
        <dbReference type="EMBL" id="GFO11458.1"/>
    </source>
</evidence>
<protein>
    <submittedName>
        <fullName evidence="2">Uncharacterized protein</fullName>
    </submittedName>
</protein>
<sequence length="77" mass="8803">MRFSKILLYSINELYERRTSVRDSGLLGKERKMNPSGSGERKGSRRLAERDVEAGIPKDIRQNTKLGVPNEKHFAIT</sequence>
<dbReference type="AlphaFoldDB" id="A0AAV4AY99"/>
<organism evidence="2 3">
    <name type="scientific">Plakobranchus ocellatus</name>
    <dbReference type="NCBI Taxonomy" id="259542"/>
    <lineage>
        <taxon>Eukaryota</taxon>
        <taxon>Metazoa</taxon>
        <taxon>Spiralia</taxon>
        <taxon>Lophotrochozoa</taxon>
        <taxon>Mollusca</taxon>
        <taxon>Gastropoda</taxon>
        <taxon>Heterobranchia</taxon>
        <taxon>Euthyneura</taxon>
        <taxon>Panpulmonata</taxon>
        <taxon>Sacoglossa</taxon>
        <taxon>Placobranchoidea</taxon>
        <taxon>Plakobranchidae</taxon>
        <taxon>Plakobranchus</taxon>
    </lineage>
</organism>
<gene>
    <name evidence="2" type="ORF">PoB_003796300</name>
</gene>
<reference evidence="2 3" key="1">
    <citation type="journal article" date="2021" name="Elife">
        <title>Chloroplast acquisition without the gene transfer in kleptoplastic sea slugs, Plakobranchus ocellatus.</title>
        <authorList>
            <person name="Maeda T."/>
            <person name="Takahashi S."/>
            <person name="Yoshida T."/>
            <person name="Shimamura S."/>
            <person name="Takaki Y."/>
            <person name="Nagai Y."/>
            <person name="Toyoda A."/>
            <person name="Suzuki Y."/>
            <person name="Arimoto A."/>
            <person name="Ishii H."/>
            <person name="Satoh N."/>
            <person name="Nishiyama T."/>
            <person name="Hasebe M."/>
            <person name="Maruyama T."/>
            <person name="Minagawa J."/>
            <person name="Obokata J."/>
            <person name="Shigenobu S."/>
        </authorList>
    </citation>
    <scope>NUCLEOTIDE SEQUENCE [LARGE SCALE GENOMIC DNA]</scope>
</reference>
<dbReference type="Proteomes" id="UP000735302">
    <property type="component" value="Unassembled WGS sequence"/>
</dbReference>
<name>A0AAV4AY99_9GAST</name>
<evidence type="ECO:0000313" key="3">
    <source>
        <dbReference type="Proteomes" id="UP000735302"/>
    </source>
</evidence>
<feature type="region of interest" description="Disordered" evidence="1">
    <location>
        <begin position="22"/>
        <end position="77"/>
    </location>
</feature>
<keyword evidence="3" id="KW-1185">Reference proteome</keyword>